<sequence length="820" mass="94169">MSKECFSKKYDCGNEILDNLKKESHVEQENLTPIDIADTASYSKNIDDKNYNEKPKKFCNIRDIPILQPNTVITFSDNEKCNNDKSVGNQNIEQLTVEKKLLNFLQWCKTHNLNLSSKVKVDFNGTSHRYGMLATEDIKKGEVLFTVPRQLLLNQNTATLKNRLNEFEKWLDTHGKSLNDSSGWLPLLITLMWEFNQKDSFWASYLLLVPEISEFGHPLFWKEEEYNLEFQGMPLLNDIIVDRENIETEYAEFVLLFLRRNKDLFGSLENYNLEFFKRMVAFVMAYSFTEDEESPSMVPMADILNHHSNNNAHLVFHKSNLQMISIRRIKKGEEVFNTFGKLGNTELLQMYGYVEMPSNQYDSLLLPVKDFYKIMTSKNGTANDDPYLLAKINLLNRTGIAEVDAFFMFDKNGLRCGPDLIQFLKIFHASDHELEKILKTRASKRPDSFYHKLLRKLRLSKKTEKNSLGMTVIDITEDDTEMDIENFNKRKNVDENELDENAFSSKRPLLSNSPLSCQYSNSKKCSVIELDVGSSTSNTIEIIDESDEDNNVNKKGDECCNYNNENDSDLQINLKSELFSSGASSNSDQNKLLRTCGDITANQMNDAADDVKCEKKVEMFSCDEEKVELSSCGEGNKQISLSHFEADSDHKEDSEIFIMSSIDAKNTITNVRPISKNLLDNGCSENRNTNQITMDLNSSSSSITPFTSLPESNIAKDVSDNLLSHVQTVFDVDSSADESEEDIKFVEESFPFSLSYEKLKELMKPEWKETILFVLDVLDKNMKNDESITQPNDLPRNLRNAFYVRQGQRIIINLFKSYMV</sequence>
<proteinExistence type="predicted"/>
<evidence type="ECO:0000313" key="5">
    <source>
        <dbReference type="Proteomes" id="UP001652625"/>
    </source>
</evidence>
<dbReference type="InterPro" id="IPR036464">
    <property type="entry name" value="Rubisco_LSMT_subst-bd_sf"/>
</dbReference>
<dbReference type="PANTHER" id="PTHR13271">
    <property type="entry name" value="UNCHARACTERIZED PUTATIVE METHYLTRANSFERASE"/>
    <property type="match status" value="1"/>
</dbReference>
<dbReference type="PROSITE" id="PS50280">
    <property type="entry name" value="SET"/>
    <property type="match status" value="1"/>
</dbReference>
<evidence type="ECO:0000256" key="1">
    <source>
        <dbReference type="ARBA" id="ARBA00022603"/>
    </source>
</evidence>
<dbReference type="InterPro" id="IPR050600">
    <property type="entry name" value="SETD3_SETD6_MTase"/>
</dbReference>
<dbReference type="Gene3D" id="3.90.1420.10">
    <property type="entry name" value="Rubisco LSMT, substrate-binding domain"/>
    <property type="match status" value="1"/>
</dbReference>
<evidence type="ECO:0000313" key="6">
    <source>
        <dbReference type="RefSeq" id="XP_065663478.1"/>
    </source>
</evidence>
<gene>
    <name evidence="6" type="primary">LOC100209819</name>
</gene>
<dbReference type="InterPro" id="IPR044430">
    <property type="entry name" value="SETD6_SET"/>
</dbReference>
<accession>A0ABM4CNR9</accession>
<keyword evidence="1" id="KW-0489">Methyltransferase</keyword>
<evidence type="ECO:0000256" key="3">
    <source>
        <dbReference type="ARBA" id="ARBA00022691"/>
    </source>
</evidence>
<dbReference type="GeneID" id="100209819"/>
<keyword evidence="5" id="KW-1185">Reference proteome</keyword>
<dbReference type="Proteomes" id="UP001652625">
    <property type="component" value="Chromosome 10"/>
</dbReference>
<dbReference type="CDD" id="cd19178">
    <property type="entry name" value="SET_SETD6"/>
    <property type="match status" value="1"/>
</dbReference>
<reference evidence="6" key="1">
    <citation type="submission" date="2025-08" db="UniProtKB">
        <authorList>
            <consortium name="RefSeq"/>
        </authorList>
    </citation>
    <scope>IDENTIFICATION</scope>
</reference>
<evidence type="ECO:0000259" key="4">
    <source>
        <dbReference type="PROSITE" id="PS50280"/>
    </source>
</evidence>
<evidence type="ECO:0000256" key="2">
    <source>
        <dbReference type="ARBA" id="ARBA00022679"/>
    </source>
</evidence>
<dbReference type="InterPro" id="IPR001214">
    <property type="entry name" value="SET_dom"/>
</dbReference>
<protein>
    <submittedName>
        <fullName evidence="6">Uncharacterized protein LOC100209819 isoform X2</fullName>
    </submittedName>
</protein>
<dbReference type="InterPro" id="IPR046341">
    <property type="entry name" value="SET_dom_sf"/>
</dbReference>
<dbReference type="PANTHER" id="PTHR13271:SF34">
    <property type="entry name" value="N-LYSINE METHYLTRANSFERASE SETD6"/>
    <property type="match status" value="1"/>
</dbReference>
<name>A0ABM4CNR9_HYDVU</name>
<dbReference type="Gene3D" id="3.90.1410.10">
    <property type="entry name" value="set domain protein methyltransferase, domain 1"/>
    <property type="match status" value="1"/>
</dbReference>
<keyword evidence="2" id="KW-0808">Transferase</keyword>
<organism evidence="5 6">
    <name type="scientific">Hydra vulgaris</name>
    <name type="common">Hydra</name>
    <name type="synonym">Hydra attenuata</name>
    <dbReference type="NCBI Taxonomy" id="6087"/>
    <lineage>
        <taxon>Eukaryota</taxon>
        <taxon>Metazoa</taxon>
        <taxon>Cnidaria</taxon>
        <taxon>Hydrozoa</taxon>
        <taxon>Hydroidolina</taxon>
        <taxon>Anthoathecata</taxon>
        <taxon>Aplanulata</taxon>
        <taxon>Hydridae</taxon>
        <taxon>Hydra</taxon>
    </lineage>
</organism>
<feature type="domain" description="SET" evidence="4">
    <location>
        <begin position="103"/>
        <end position="340"/>
    </location>
</feature>
<dbReference type="SUPFAM" id="SSF82199">
    <property type="entry name" value="SET domain"/>
    <property type="match status" value="1"/>
</dbReference>
<keyword evidence="3" id="KW-0949">S-adenosyl-L-methionine</keyword>
<dbReference type="RefSeq" id="XP_065663478.1">
    <property type="nucleotide sequence ID" value="XM_065807406.1"/>
</dbReference>
<dbReference type="Pfam" id="PF00856">
    <property type="entry name" value="SET"/>
    <property type="match status" value="1"/>
</dbReference>